<dbReference type="OrthoDB" id="5077812at2759"/>
<protein>
    <submittedName>
        <fullName evidence="1">Uncharacterized protein</fullName>
    </submittedName>
</protein>
<reference evidence="1" key="2">
    <citation type="submission" date="2020-05" db="EMBL/GenBank/DDBJ databases">
        <authorList>
            <person name="Kim H.-S."/>
            <person name="Proctor R.H."/>
            <person name="Brown D.W."/>
        </authorList>
    </citation>
    <scope>NUCLEOTIDE SEQUENCE</scope>
    <source>
        <strain evidence="1">NRRL 20472</strain>
    </source>
</reference>
<keyword evidence="2" id="KW-1185">Reference proteome</keyword>
<proteinExistence type="predicted"/>
<name>A0A8H4UBG4_9HYPO</name>
<dbReference type="EMBL" id="JABEXW010000032">
    <property type="protein sequence ID" value="KAF4973002.1"/>
    <property type="molecule type" value="Genomic_DNA"/>
</dbReference>
<evidence type="ECO:0000313" key="2">
    <source>
        <dbReference type="Proteomes" id="UP000622797"/>
    </source>
</evidence>
<reference evidence="1" key="1">
    <citation type="journal article" date="2020" name="BMC Genomics">
        <title>Correction to: Identification and distribution of gene clusters required for synthesis of sphingolipid metabolism inhibitors in diverse species of the filamentous fungus Fusarium.</title>
        <authorList>
            <person name="Kim H.S."/>
            <person name="Lohmar J.M."/>
            <person name="Busman M."/>
            <person name="Brown D.W."/>
            <person name="Naumann T.A."/>
            <person name="Divon H.H."/>
            <person name="Lysoe E."/>
            <person name="Uhlig S."/>
            <person name="Proctor R.H."/>
        </authorList>
    </citation>
    <scope>NUCLEOTIDE SEQUENCE</scope>
    <source>
        <strain evidence="1">NRRL 20472</strain>
    </source>
</reference>
<sequence>MIQKRYASSEPMFTLKSRLAPAEVFDAEAGRALEGLKAVLDLRASATQNIFTCPDDLGAASCLRGTPSDPTQDVFLEFRTIATLHGSAHQRLYYPNPETRSQHWHTYGGLQGRNQKKHLTHRGPPPLLCRTRDSISRRPRRCTPGLLTQPTQVNGPHLLLPEDTIAPSDEADTFTESSVQHCIRKRLYQVCRLIRG</sequence>
<accession>A0A8H4UBG4</accession>
<dbReference type="AlphaFoldDB" id="A0A8H4UBG4"/>
<gene>
    <name evidence="1" type="ORF">FSARC_579</name>
</gene>
<organism evidence="1 2">
    <name type="scientific">Fusarium sarcochroum</name>
    <dbReference type="NCBI Taxonomy" id="1208366"/>
    <lineage>
        <taxon>Eukaryota</taxon>
        <taxon>Fungi</taxon>
        <taxon>Dikarya</taxon>
        <taxon>Ascomycota</taxon>
        <taxon>Pezizomycotina</taxon>
        <taxon>Sordariomycetes</taxon>
        <taxon>Hypocreomycetidae</taxon>
        <taxon>Hypocreales</taxon>
        <taxon>Nectriaceae</taxon>
        <taxon>Fusarium</taxon>
        <taxon>Fusarium lateritium species complex</taxon>
    </lineage>
</organism>
<evidence type="ECO:0000313" key="1">
    <source>
        <dbReference type="EMBL" id="KAF4973002.1"/>
    </source>
</evidence>
<comment type="caution">
    <text evidence="1">The sequence shown here is derived from an EMBL/GenBank/DDBJ whole genome shotgun (WGS) entry which is preliminary data.</text>
</comment>
<dbReference type="Proteomes" id="UP000622797">
    <property type="component" value="Unassembled WGS sequence"/>
</dbReference>